<keyword evidence="2" id="KW-1185">Reference proteome</keyword>
<protein>
    <submittedName>
        <fullName evidence="1">Uncharacterized protein</fullName>
    </submittedName>
</protein>
<accession>A0A514TUF3</accession>
<reference evidence="1" key="1">
    <citation type="submission" date="2019-06" db="EMBL/GenBank/DDBJ databases">
        <title>Complete genome sequence of Aeromonas hydrophila bacteriophage PS1.</title>
        <authorList>
            <person name="Rai S."/>
            <person name="Tyagi A."/>
            <person name="Kumar N."/>
            <person name="Singh N."/>
        </authorList>
    </citation>
    <scope>NUCLEOTIDE SEQUENCE [LARGE SCALE GENOMIC DNA]</scope>
</reference>
<name>A0A514TUF3_9CAUD</name>
<gene>
    <name evidence="1" type="ORF">PS1_0144</name>
</gene>
<evidence type="ECO:0000313" key="2">
    <source>
        <dbReference type="Proteomes" id="UP000317703"/>
    </source>
</evidence>
<organism evidence="1 2">
    <name type="scientific">Aeromonas phage PS1</name>
    <dbReference type="NCBI Taxonomy" id="2591406"/>
    <lineage>
        <taxon>Viruses</taxon>
        <taxon>Duplodnaviria</taxon>
        <taxon>Heunggongvirae</taxon>
        <taxon>Uroviricota</taxon>
        <taxon>Caudoviricetes</taxon>
        <taxon>Chimalliviridae</taxon>
        <taxon>Ferozepurvirus</taxon>
        <taxon>Ferozepurvirus PS1</taxon>
    </lineage>
</organism>
<sequence length="59" mass="6904">MGTTVIYEREEIVLNFEKFTLVKVETDKGTYQSSLRGHNHSHDKLKRTAQGIVQYVNRH</sequence>
<dbReference type="Proteomes" id="UP000317703">
    <property type="component" value="Segment"/>
</dbReference>
<proteinExistence type="predicted"/>
<dbReference type="EMBL" id="MN032614">
    <property type="protein sequence ID" value="QDJ96655.1"/>
    <property type="molecule type" value="Genomic_DNA"/>
</dbReference>
<evidence type="ECO:0000313" key="1">
    <source>
        <dbReference type="EMBL" id="QDJ96655.1"/>
    </source>
</evidence>